<dbReference type="InterPro" id="IPR027795">
    <property type="entry name" value="CASTOR_ACT_dom"/>
</dbReference>
<dbReference type="GO" id="GO:0006520">
    <property type="term" value="P:amino acid metabolic process"/>
    <property type="evidence" value="ECO:0007669"/>
    <property type="project" value="UniProtKB-ARBA"/>
</dbReference>
<dbReference type="InterPro" id="IPR018717">
    <property type="entry name" value="DUF2241"/>
</dbReference>
<evidence type="ECO:0000259" key="2">
    <source>
        <dbReference type="Pfam" id="PF13840"/>
    </source>
</evidence>
<name>A0A9W9F5I0_9EURO</name>
<evidence type="ECO:0000259" key="1">
    <source>
        <dbReference type="Pfam" id="PF10000"/>
    </source>
</evidence>
<feature type="domain" description="DUF2241" evidence="1">
    <location>
        <begin position="3"/>
        <end position="75"/>
    </location>
</feature>
<sequence length="145" mass="15789">MTTGIENITTLLSTMEPTLDPEIYVFITTTKPLSSLPLSTLNPQLIAQEKEGITIVTTEAIATSHGFHDIVFPCQKISLTIHSSLEAIGLIAAITDRLKNSGISTNVVSGFFHDHIYVPARRAEDAMQVLEQLAIDAREGKKANE</sequence>
<dbReference type="OrthoDB" id="10064407at2759"/>
<dbReference type="Gene3D" id="3.30.2130.10">
    <property type="entry name" value="VC0802-like"/>
    <property type="match status" value="1"/>
</dbReference>
<comment type="caution">
    <text evidence="3">The sequence shown here is derived from an EMBL/GenBank/DDBJ whole genome shotgun (WGS) entry which is preliminary data.</text>
</comment>
<proteinExistence type="predicted"/>
<dbReference type="PANTHER" id="PTHR39199">
    <property type="entry name" value="BLR5128 PROTEIN"/>
    <property type="match status" value="1"/>
</dbReference>
<dbReference type="AlphaFoldDB" id="A0A9W9F5I0"/>
<dbReference type="EMBL" id="JAPQKH010000006">
    <property type="protein sequence ID" value="KAJ5093874.1"/>
    <property type="molecule type" value="Genomic_DNA"/>
</dbReference>
<dbReference type="Pfam" id="PF10000">
    <property type="entry name" value="ACT_3"/>
    <property type="match status" value="1"/>
</dbReference>
<dbReference type="Proteomes" id="UP001149165">
    <property type="component" value="Unassembled WGS sequence"/>
</dbReference>
<evidence type="ECO:0000313" key="3">
    <source>
        <dbReference type="EMBL" id="KAJ5093874.1"/>
    </source>
</evidence>
<dbReference type="PANTHER" id="PTHR39199:SF1">
    <property type="entry name" value="BLR5128 PROTEIN"/>
    <property type="match status" value="1"/>
</dbReference>
<protein>
    <recommendedName>
        <fullName evidence="5">DUF2241 domain-containing protein</fullName>
    </recommendedName>
</protein>
<dbReference type="GO" id="GO:0046394">
    <property type="term" value="P:carboxylic acid biosynthetic process"/>
    <property type="evidence" value="ECO:0007669"/>
    <property type="project" value="UniProtKB-ARBA"/>
</dbReference>
<evidence type="ECO:0008006" key="5">
    <source>
        <dbReference type="Google" id="ProtNLM"/>
    </source>
</evidence>
<reference evidence="3" key="1">
    <citation type="submission" date="2022-11" db="EMBL/GenBank/DDBJ databases">
        <authorList>
            <person name="Petersen C."/>
        </authorList>
    </citation>
    <scope>NUCLEOTIDE SEQUENCE</scope>
    <source>
        <strain evidence="3">IBT 30069</strain>
    </source>
</reference>
<feature type="domain" description="CASTOR ACT" evidence="2">
    <location>
        <begin position="77"/>
        <end position="131"/>
    </location>
</feature>
<dbReference type="Pfam" id="PF13840">
    <property type="entry name" value="ACT_7"/>
    <property type="match status" value="1"/>
</dbReference>
<reference evidence="3" key="2">
    <citation type="journal article" date="2023" name="IMA Fungus">
        <title>Comparative genomic study of the Penicillium genus elucidates a diverse pangenome and 15 lateral gene transfer events.</title>
        <authorList>
            <person name="Petersen C."/>
            <person name="Sorensen T."/>
            <person name="Nielsen M.R."/>
            <person name="Sondergaard T.E."/>
            <person name="Sorensen J.L."/>
            <person name="Fitzpatrick D.A."/>
            <person name="Frisvad J.C."/>
            <person name="Nielsen K.L."/>
        </authorList>
    </citation>
    <scope>NUCLEOTIDE SEQUENCE</scope>
    <source>
        <strain evidence="3">IBT 30069</strain>
    </source>
</reference>
<gene>
    <name evidence="3" type="ORF">N7456_009735</name>
</gene>
<dbReference type="SUPFAM" id="SSF55021">
    <property type="entry name" value="ACT-like"/>
    <property type="match status" value="2"/>
</dbReference>
<dbReference type="InterPro" id="IPR045865">
    <property type="entry name" value="ACT-like_dom_sf"/>
</dbReference>
<keyword evidence="4" id="KW-1185">Reference proteome</keyword>
<accession>A0A9W9F5I0</accession>
<organism evidence="3 4">
    <name type="scientific">Penicillium angulare</name>
    <dbReference type="NCBI Taxonomy" id="116970"/>
    <lineage>
        <taxon>Eukaryota</taxon>
        <taxon>Fungi</taxon>
        <taxon>Dikarya</taxon>
        <taxon>Ascomycota</taxon>
        <taxon>Pezizomycotina</taxon>
        <taxon>Eurotiomycetes</taxon>
        <taxon>Eurotiomycetidae</taxon>
        <taxon>Eurotiales</taxon>
        <taxon>Aspergillaceae</taxon>
        <taxon>Penicillium</taxon>
    </lineage>
</organism>
<evidence type="ECO:0000313" key="4">
    <source>
        <dbReference type="Proteomes" id="UP001149165"/>
    </source>
</evidence>